<evidence type="ECO:0000313" key="3">
    <source>
        <dbReference type="Proteomes" id="UP000008744"/>
    </source>
</evidence>
<dbReference type="OMA" id="QECSAAM"/>
<protein>
    <submittedName>
        <fullName evidence="2">GL14880</fullName>
    </submittedName>
</protein>
<keyword evidence="3" id="KW-1185">Reference proteome</keyword>
<gene>
    <name evidence="2" type="primary">Dper\GL14880</name>
    <name evidence="2" type="ORF">Dper_GL14880</name>
</gene>
<dbReference type="Proteomes" id="UP000008744">
    <property type="component" value="Unassembled WGS sequence"/>
</dbReference>
<proteinExistence type="predicted"/>
<name>B4GQ20_DROPE</name>
<organism evidence="3">
    <name type="scientific">Drosophila persimilis</name>
    <name type="common">Fruit fly</name>
    <dbReference type="NCBI Taxonomy" id="7234"/>
    <lineage>
        <taxon>Eukaryota</taxon>
        <taxon>Metazoa</taxon>
        <taxon>Ecdysozoa</taxon>
        <taxon>Arthropoda</taxon>
        <taxon>Hexapoda</taxon>
        <taxon>Insecta</taxon>
        <taxon>Pterygota</taxon>
        <taxon>Neoptera</taxon>
        <taxon>Endopterygota</taxon>
        <taxon>Diptera</taxon>
        <taxon>Brachycera</taxon>
        <taxon>Muscomorpha</taxon>
        <taxon>Ephydroidea</taxon>
        <taxon>Drosophilidae</taxon>
        <taxon>Drosophila</taxon>
        <taxon>Sophophora</taxon>
    </lineage>
</organism>
<evidence type="ECO:0000256" key="1">
    <source>
        <dbReference type="SAM" id="MobiDB-lite"/>
    </source>
</evidence>
<evidence type="ECO:0000313" key="2">
    <source>
        <dbReference type="EMBL" id="EDW39692.1"/>
    </source>
</evidence>
<sequence>MNQDSAQQNASNEASDSKMFMCDQPSTKYTPHLCWEMEQRGPDQECPSAKPKTEPLEGDSVPLGAAEAEHGEGDNLVAVQPLDLKLSWCDGKLCGLVVVRHGVEDQAPT</sequence>
<dbReference type="HOGENOM" id="CLU_2186668_0_0_1"/>
<reference evidence="2 3" key="1">
    <citation type="journal article" date="2007" name="Nature">
        <title>Evolution of genes and genomes on the Drosophila phylogeny.</title>
        <authorList>
            <consortium name="Drosophila 12 Genomes Consortium"/>
            <person name="Clark A.G."/>
            <person name="Eisen M.B."/>
            <person name="Smith D.R."/>
            <person name="Bergman C.M."/>
            <person name="Oliver B."/>
            <person name="Markow T.A."/>
            <person name="Kaufman T.C."/>
            <person name="Kellis M."/>
            <person name="Gelbart W."/>
            <person name="Iyer V.N."/>
            <person name="Pollard D.A."/>
            <person name="Sackton T.B."/>
            <person name="Larracuente A.M."/>
            <person name="Singh N.D."/>
            <person name="Abad J.P."/>
            <person name="Abt D.N."/>
            <person name="Adryan B."/>
            <person name="Aguade M."/>
            <person name="Akashi H."/>
            <person name="Anderson W.W."/>
            <person name="Aquadro C.F."/>
            <person name="Ardell D.H."/>
            <person name="Arguello R."/>
            <person name="Artieri C.G."/>
            <person name="Barbash D.A."/>
            <person name="Barker D."/>
            <person name="Barsanti P."/>
            <person name="Batterham P."/>
            <person name="Batzoglou S."/>
            <person name="Begun D."/>
            <person name="Bhutkar A."/>
            <person name="Blanco E."/>
            <person name="Bosak S.A."/>
            <person name="Bradley R.K."/>
            <person name="Brand A.D."/>
            <person name="Brent M.R."/>
            <person name="Brooks A.N."/>
            <person name="Brown R.H."/>
            <person name="Butlin R.K."/>
            <person name="Caggese C."/>
            <person name="Calvi B.R."/>
            <person name="Bernardo de Carvalho A."/>
            <person name="Caspi A."/>
            <person name="Castrezana S."/>
            <person name="Celniker S.E."/>
            <person name="Chang J.L."/>
            <person name="Chapple C."/>
            <person name="Chatterji S."/>
            <person name="Chinwalla A."/>
            <person name="Civetta A."/>
            <person name="Clifton S.W."/>
            <person name="Comeron J.M."/>
            <person name="Costello J.C."/>
            <person name="Coyne J.A."/>
            <person name="Daub J."/>
            <person name="David R.G."/>
            <person name="Delcher A.L."/>
            <person name="Delehaunty K."/>
            <person name="Do C.B."/>
            <person name="Ebling H."/>
            <person name="Edwards K."/>
            <person name="Eickbush T."/>
            <person name="Evans J.D."/>
            <person name="Filipski A."/>
            <person name="Findeiss S."/>
            <person name="Freyhult E."/>
            <person name="Fulton L."/>
            <person name="Fulton R."/>
            <person name="Garcia A.C."/>
            <person name="Gardiner A."/>
            <person name="Garfield D.A."/>
            <person name="Garvin B.E."/>
            <person name="Gibson G."/>
            <person name="Gilbert D."/>
            <person name="Gnerre S."/>
            <person name="Godfrey J."/>
            <person name="Good R."/>
            <person name="Gotea V."/>
            <person name="Gravely B."/>
            <person name="Greenberg A.J."/>
            <person name="Griffiths-Jones S."/>
            <person name="Gross S."/>
            <person name="Guigo R."/>
            <person name="Gustafson E.A."/>
            <person name="Haerty W."/>
            <person name="Hahn M.W."/>
            <person name="Halligan D.L."/>
            <person name="Halpern A.L."/>
            <person name="Halter G.M."/>
            <person name="Han M.V."/>
            <person name="Heger A."/>
            <person name="Hillier L."/>
            <person name="Hinrichs A.S."/>
            <person name="Holmes I."/>
            <person name="Hoskins R.A."/>
            <person name="Hubisz M.J."/>
            <person name="Hultmark D."/>
            <person name="Huntley M.A."/>
            <person name="Jaffe D.B."/>
            <person name="Jagadeeshan S."/>
            <person name="Jeck W.R."/>
            <person name="Johnson J."/>
            <person name="Jones C.D."/>
            <person name="Jordan W.C."/>
            <person name="Karpen G.H."/>
            <person name="Kataoka E."/>
            <person name="Keightley P.D."/>
            <person name="Kheradpour P."/>
            <person name="Kirkness E.F."/>
            <person name="Koerich L.B."/>
            <person name="Kristiansen K."/>
            <person name="Kudrna D."/>
            <person name="Kulathinal R.J."/>
            <person name="Kumar S."/>
            <person name="Kwok R."/>
            <person name="Lander E."/>
            <person name="Langley C.H."/>
            <person name="Lapoint R."/>
            <person name="Lazzaro B.P."/>
            <person name="Lee S.J."/>
            <person name="Levesque L."/>
            <person name="Li R."/>
            <person name="Lin C.F."/>
            <person name="Lin M.F."/>
            <person name="Lindblad-Toh K."/>
            <person name="Llopart A."/>
            <person name="Long M."/>
            <person name="Low L."/>
            <person name="Lozovsky E."/>
            <person name="Lu J."/>
            <person name="Luo M."/>
            <person name="Machado C.A."/>
            <person name="Makalowski W."/>
            <person name="Marzo M."/>
            <person name="Matsuda M."/>
            <person name="Matzkin L."/>
            <person name="McAllister B."/>
            <person name="McBride C.S."/>
            <person name="McKernan B."/>
            <person name="McKernan K."/>
            <person name="Mendez-Lago M."/>
            <person name="Minx P."/>
            <person name="Mollenhauer M.U."/>
            <person name="Montooth K."/>
            <person name="Mount S.M."/>
            <person name="Mu X."/>
            <person name="Myers E."/>
            <person name="Negre B."/>
            <person name="Newfeld S."/>
            <person name="Nielsen R."/>
            <person name="Noor M.A."/>
            <person name="O'Grady P."/>
            <person name="Pachter L."/>
            <person name="Papaceit M."/>
            <person name="Parisi M.J."/>
            <person name="Parisi M."/>
            <person name="Parts L."/>
            <person name="Pedersen J.S."/>
            <person name="Pesole G."/>
            <person name="Phillippy A.M."/>
            <person name="Ponting C.P."/>
            <person name="Pop M."/>
            <person name="Porcelli D."/>
            <person name="Powell J.R."/>
            <person name="Prohaska S."/>
            <person name="Pruitt K."/>
            <person name="Puig M."/>
            <person name="Quesneville H."/>
            <person name="Ram K.R."/>
            <person name="Rand D."/>
            <person name="Rasmussen M.D."/>
            <person name="Reed L.K."/>
            <person name="Reenan R."/>
            <person name="Reily A."/>
            <person name="Remington K.A."/>
            <person name="Rieger T.T."/>
            <person name="Ritchie M.G."/>
            <person name="Robin C."/>
            <person name="Rogers Y.H."/>
            <person name="Rohde C."/>
            <person name="Rozas J."/>
            <person name="Rubenfield M.J."/>
            <person name="Ruiz A."/>
            <person name="Russo S."/>
            <person name="Salzberg S.L."/>
            <person name="Sanchez-Gracia A."/>
            <person name="Saranga D.J."/>
            <person name="Sato H."/>
            <person name="Schaeffer S.W."/>
            <person name="Schatz M.C."/>
            <person name="Schlenke T."/>
            <person name="Schwartz R."/>
            <person name="Segarra C."/>
            <person name="Singh R.S."/>
            <person name="Sirot L."/>
            <person name="Sirota M."/>
            <person name="Sisneros N.B."/>
            <person name="Smith C.D."/>
            <person name="Smith T.F."/>
            <person name="Spieth J."/>
            <person name="Stage D.E."/>
            <person name="Stark A."/>
            <person name="Stephan W."/>
            <person name="Strausberg R.L."/>
            <person name="Strempel S."/>
            <person name="Sturgill D."/>
            <person name="Sutton G."/>
            <person name="Sutton G.G."/>
            <person name="Tao W."/>
            <person name="Teichmann S."/>
            <person name="Tobari Y.N."/>
            <person name="Tomimura Y."/>
            <person name="Tsolas J.M."/>
            <person name="Valente V.L."/>
            <person name="Venter E."/>
            <person name="Venter J.C."/>
            <person name="Vicario S."/>
            <person name="Vieira F.G."/>
            <person name="Vilella A.J."/>
            <person name="Villasante A."/>
            <person name="Walenz B."/>
            <person name="Wang J."/>
            <person name="Wasserman M."/>
            <person name="Watts T."/>
            <person name="Wilson D."/>
            <person name="Wilson R.K."/>
            <person name="Wing R.A."/>
            <person name="Wolfner M.F."/>
            <person name="Wong A."/>
            <person name="Wong G.K."/>
            <person name="Wu C.I."/>
            <person name="Wu G."/>
            <person name="Yamamoto D."/>
            <person name="Yang H.P."/>
            <person name="Yang S.P."/>
            <person name="Yorke J.A."/>
            <person name="Yoshida K."/>
            <person name="Zdobnov E."/>
            <person name="Zhang P."/>
            <person name="Zhang Y."/>
            <person name="Zimin A.V."/>
            <person name="Baldwin J."/>
            <person name="Abdouelleil A."/>
            <person name="Abdulkadir J."/>
            <person name="Abebe A."/>
            <person name="Abera B."/>
            <person name="Abreu J."/>
            <person name="Acer S.C."/>
            <person name="Aftuck L."/>
            <person name="Alexander A."/>
            <person name="An P."/>
            <person name="Anderson E."/>
            <person name="Anderson S."/>
            <person name="Arachi H."/>
            <person name="Azer M."/>
            <person name="Bachantsang P."/>
            <person name="Barry A."/>
            <person name="Bayul T."/>
            <person name="Berlin A."/>
            <person name="Bessette D."/>
            <person name="Bloom T."/>
            <person name="Blye J."/>
            <person name="Boguslavskiy L."/>
            <person name="Bonnet C."/>
            <person name="Boukhgalter B."/>
            <person name="Bourzgui I."/>
            <person name="Brown A."/>
            <person name="Cahill P."/>
            <person name="Channer S."/>
            <person name="Cheshatsang Y."/>
            <person name="Chuda L."/>
            <person name="Citroen M."/>
            <person name="Collymore A."/>
            <person name="Cooke P."/>
            <person name="Costello M."/>
            <person name="D'Aco K."/>
            <person name="Daza R."/>
            <person name="De Haan G."/>
            <person name="DeGray S."/>
            <person name="DeMaso C."/>
            <person name="Dhargay N."/>
            <person name="Dooley K."/>
            <person name="Dooley E."/>
            <person name="Doricent M."/>
            <person name="Dorje P."/>
            <person name="Dorjee K."/>
            <person name="Dupes A."/>
            <person name="Elong R."/>
            <person name="Falk J."/>
            <person name="Farina A."/>
            <person name="Faro S."/>
            <person name="Ferguson D."/>
            <person name="Fisher S."/>
            <person name="Foley C.D."/>
            <person name="Franke A."/>
            <person name="Friedrich D."/>
            <person name="Gadbois L."/>
            <person name="Gearin G."/>
            <person name="Gearin C.R."/>
            <person name="Giannoukos G."/>
            <person name="Goode T."/>
            <person name="Graham J."/>
            <person name="Grandbois E."/>
            <person name="Grewal S."/>
            <person name="Gyaltsen K."/>
            <person name="Hafez N."/>
            <person name="Hagos B."/>
            <person name="Hall J."/>
            <person name="Henson C."/>
            <person name="Hollinger A."/>
            <person name="Honan T."/>
            <person name="Huard M.D."/>
            <person name="Hughes L."/>
            <person name="Hurhula B."/>
            <person name="Husby M.E."/>
            <person name="Kamat A."/>
            <person name="Kanga B."/>
            <person name="Kashin S."/>
            <person name="Khazanovich D."/>
            <person name="Kisner P."/>
            <person name="Lance K."/>
            <person name="Lara M."/>
            <person name="Lee W."/>
            <person name="Lennon N."/>
            <person name="Letendre F."/>
            <person name="LeVine R."/>
            <person name="Lipovsky A."/>
            <person name="Liu X."/>
            <person name="Liu J."/>
            <person name="Liu S."/>
            <person name="Lokyitsang T."/>
            <person name="Lokyitsang Y."/>
            <person name="Lubonja R."/>
            <person name="Lui A."/>
            <person name="MacDonald P."/>
            <person name="Magnisalis V."/>
            <person name="Maru K."/>
            <person name="Matthews C."/>
            <person name="McCusker W."/>
            <person name="McDonough S."/>
            <person name="Mehta T."/>
            <person name="Meldrim J."/>
            <person name="Meneus L."/>
            <person name="Mihai O."/>
            <person name="Mihalev A."/>
            <person name="Mihova T."/>
            <person name="Mittelman R."/>
            <person name="Mlenga V."/>
            <person name="Montmayeur A."/>
            <person name="Mulrain L."/>
            <person name="Navidi A."/>
            <person name="Naylor J."/>
            <person name="Negash T."/>
            <person name="Nguyen T."/>
            <person name="Nguyen N."/>
            <person name="Nicol R."/>
            <person name="Norbu C."/>
            <person name="Norbu N."/>
            <person name="Novod N."/>
            <person name="O'Neill B."/>
            <person name="Osman S."/>
            <person name="Markiewicz E."/>
            <person name="Oyono O.L."/>
            <person name="Patti C."/>
            <person name="Phunkhang P."/>
            <person name="Pierre F."/>
            <person name="Priest M."/>
            <person name="Raghuraman S."/>
            <person name="Rege F."/>
            <person name="Reyes R."/>
            <person name="Rise C."/>
            <person name="Rogov P."/>
            <person name="Ross K."/>
            <person name="Ryan E."/>
            <person name="Settipalli S."/>
            <person name="Shea T."/>
            <person name="Sherpa N."/>
            <person name="Shi L."/>
            <person name="Shih D."/>
            <person name="Sparrow T."/>
            <person name="Spaulding J."/>
            <person name="Stalker J."/>
            <person name="Stange-Thomann N."/>
            <person name="Stavropoulos S."/>
            <person name="Stone C."/>
            <person name="Strader C."/>
            <person name="Tesfaye S."/>
            <person name="Thomson T."/>
            <person name="Thoulutsang Y."/>
            <person name="Thoulutsang D."/>
            <person name="Topham K."/>
            <person name="Topping I."/>
            <person name="Tsamla T."/>
            <person name="Vassiliev H."/>
            <person name="Vo A."/>
            <person name="Wangchuk T."/>
            <person name="Wangdi T."/>
            <person name="Weiand M."/>
            <person name="Wilkinson J."/>
            <person name="Wilson A."/>
            <person name="Yadav S."/>
            <person name="Young G."/>
            <person name="Yu Q."/>
            <person name="Zembek L."/>
            <person name="Zhong D."/>
            <person name="Zimmer A."/>
            <person name="Zwirko Z."/>
            <person name="Jaffe D.B."/>
            <person name="Alvarez P."/>
            <person name="Brockman W."/>
            <person name="Butler J."/>
            <person name="Chin C."/>
            <person name="Gnerre S."/>
            <person name="Grabherr M."/>
            <person name="Kleber M."/>
            <person name="Mauceli E."/>
            <person name="MacCallum I."/>
        </authorList>
    </citation>
    <scope>NUCLEOTIDE SEQUENCE [LARGE SCALE GENOMIC DNA]</scope>
    <source>
        <strain evidence="3">MSH-3 / Tucson 14011-0111.49</strain>
    </source>
</reference>
<dbReference type="EMBL" id="CH479187">
    <property type="protein sequence ID" value="EDW39692.1"/>
    <property type="molecule type" value="Genomic_DNA"/>
</dbReference>
<feature type="region of interest" description="Disordered" evidence="1">
    <location>
        <begin position="1"/>
        <end position="22"/>
    </location>
</feature>
<feature type="compositionally biased region" description="Polar residues" evidence="1">
    <location>
        <begin position="1"/>
        <end position="14"/>
    </location>
</feature>
<dbReference type="AlphaFoldDB" id="B4GQ20"/>
<feature type="region of interest" description="Disordered" evidence="1">
    <location>
        <begin position="39"/>
        <end position="61"/>
    </location>
</feature>
<accession>B4GQ20</accession>